<gene>
    <name evidence="2" type="ordered locus">GFO_0113</name>
</gene>
<sequence length="31" mass="3537">MDNSKTENIVSLIIIAISMAIILYLTFFHPQ</sequence>
<dbReference type="EMBL" id="CU207366">
    <property type="protein sequence ID" value="CAL65102.1"/>
    <property type="molecule type" value="Genomic_DNA"/>
</dbReference>
<evidence type="ECO:0000313" key="2">
    <source>
        <dbReference type="EMBL" id="CAL65102.1"/>
    </source>
</evidence>
<dbReference type="Proteomes" id="UP000000755">
    <property type="component" value="Chromosome"/>
</dbReference>
<name>A0LXK7_CHRFK</name>
<proteinExistence type="predicted"/>
<organism evidence="2 3">
    <name type="scientific">Christiangramia forsetii (strain DSM 17595 / CGMCC 1.15422 / KT0803)</name>
    <name type="common">Gramella forsetii</name>
    <dbReference type="NCBI Taxonomy" id="411154"/>
    <lineage>
        <taxon>Bacteria</taxon>
        <taxon>Pseudomonadati</taxon>
        <taxon>Bacteroidota</taxon>
        <taxon>Flavobacteriia</taxon>
        <taxon>Flavobacteriales</taxon>
        <taxon>Flavobacteriaceae</taxon>
        <taxon>Christiangramia</taxon>
    </lineage>
</organism>
<dbReference type="AlphaFoldDB" id="A0LXK7"/>
<keyword evidence="1" id="KW-0812">Transmembrane</keyword>
<dbReference type="STRING" id="411154.GFO_0113"/>
<accession>A0LXK7</accession>
<keyword evidence="1" id="KW-0472">Membrane</keyword>
<evidence type="ECO:0000313" key="3">
    <source>
        <dbReference type="Proteomes" id="UP000000755"/>
    </source>
</evidence>
<dbReference type="KEGG" id="gfo:GFO_0113"/>
<reference evidence="2 3" key="1">
    <citation type="journal article" date="2006" name="Environ. Microbiol.">
        <title>Whole genome analysis of the marine Bacteroidetes'Gramella forsetii' reveals adaptations to degradation of polymeric organic matter.</title>
        <authorList>
            <person name="Bauer M."/>
            <person name="Kube M."/>
            <person name="Teeling H."/>
            <person name="Richter M."/>
            <person name="Lombardot T."/>
            <person name="Allers E."/>
            <person name="Wuerdemann C.A."/>
            <person name="Quast C."/>
            <person name="Kuhl H."/>
            <person name="Knaust F."/>
            <person name="Woebken D."/>
            <person name="Bischof K."/>
            <person name="Mussmann M."/>
            <person name="Choudhuri J.V."/>
            <person name="Meyer F."/>
            <person name="Reinhardt R."/>
            <person name="Amann R.I."/>
            <person name="Gloeckner F.O."/>
        </authorList>
    </citation>
    <scope>NUCLEOTIDE SEQUENCE [LARGE SCALE GENOMIC DNA]</scope>
    <source>
        <strain evidence="2 3">KT0803</strain>
    </source>
</reference>
<protein>
    <submittedName>
        <fullName evidence="2">Uncharacterized protein</fullName>
    </submittedName>
</protein>
<feature type="transmembrane region" description="Helical" evidence="1">
    <location>
        <begin position="9"/>
        <end position="28"/>
    </location>
</feature>
<evidence type="ECO:0000256" key="1">
    <source>
        <dbReference type="SAM" id="Phobius"/>
    </source>
</evidence>
<keyword evidence="1" id="KW-1133">Transmembrane helix</keyword>
<dbReference type="HOGENOM" id="CLU_3396760_0_0_10"/>